<evidence type="ECO:0000313" key="6">
    <source>
        <dbReference type="Proteomes" id="UP000305675"/>
    </source>
</evidence>
<reference evidence="5 6" key="1">
    <citation type="submission" date="2019-04" db="EMBL/GenBank/DDBJ databases">
        <authorList>
            <person name="Hwang J.C."/>
        </authorList>
    </citation>
    <scope>NUCLEOTIDE SEQUENCE [LARGE SCALE GENOMIC DNA]</scope>
    <source>
        <strain evidence="5 6">IMCC35002</strain>
    </source>
</reference>
<dbReference type="InterPro" id="IPR036412">
    <property type="entry name" value="HAD-like_sf"/>
</dbReference>
<dbReference type="OrthoDB" id="9776368at2"/>
<dbReference type="InterPro" id="IPR023198">
    <property type="entry name" value="PGP-like_dom2"/>
</dbReference>
<keyword evidence="3" id="KW-0460">Magnesium</keyword>
<dbReference type="InterPro" id="IPR006439">
    <property type="entry name" value="HAD-SF_hydro_IA"/>
</dbReference>
<protein>
    <submittedName>
        <fullName evidence="5">HAD family hydrolase</fullName>
    </submittedName>
</protein>
<dbReference type="InterPro" id="IPR023214">
    <property type="entry name" value="HAD_sf"/>
</dbReference>
<sequence length="225" mass="24516">MTNPLCNGVLFDLDGTLLDTALDLGAAANHALTQFGYPPITDEQASLYASHGSRGLLKAGLGDNFEHTDIAPMKAALLAQYDNEISVFTQPYPGVSSLLENLKRWQIPWGIVTNKPFALAEKLLKHQPALSDCQCLIGGDTLAVAKPHPQPLQLGATQIQRSCESIFYIGDAERDVVAANNAAMTSVAALWGYISEADNEQSWPAHFRCKDLKDLEQLIDSHRRS</sequence>
<evidence type="ECO:0000256" key="1">
    <source>
        <dbReference type="ARBA" id="ARBA00022723"/>
    </source>
</evidence>
<dbReference type="SFLD" id="SFLDS00003">
    <property type="entry name" value="Haloacid_Dehalogenase"/>
    <property type="match status" value="1"/>
</dbReference>
<evidence type="ECO:0000256" key="4">
    <source>
        <dbReference type="ARBA" id="ARBA00023277"/>
    </source>
</evidence>
<dbReference type="RefSeq" id="WP_136862169.1">
    <property type="nucleotide sequence ID" value="NZ_SWCJ01000002.1"/>
</dbReference>
<gene>
    <name evidence="5" type="ORF">FCL42_04430</name>
</gene>
<dbReference type="GO" id="GO:0008967">
    <property type="term" value="F:phosphoglycolate phosphatase activity"/>
    <property type="evidence" value="ECO:0007669"/>
    <property type="project" value="TreeGrafter"/>
</dbReference>
<keyword evidence="1" id="KW-0479">Metal-binding</keyword>
<dbReference type="GO" id="GO:0046872">
    <property type="term" value="F:metal ion binding"/>
    <property type="evidence" value="ECO:0007669"/>
    <property type="project" value="UniProtKB-KW"/>
</dbReference>
<evidence type="ECO:0000313" key="5">
    <source>
        <dbReference type="EMBL" id="TKB57524.1"/>
    </source>
</evidence>
<dbReference type="InterPro" id="IPR041492">
    <property type="entry name" value="HAD_2"/>
</dbReference>
<dbReference type="Pfam" id="PF13419">
    <property type="entry name" value="HAD_2"/>
    <property type="match status" value="1"/>
</dbReference>
<accession>A0A4U1BRP4</accession>
<dbReference type="PANTHER" id="PTHR43434">
    <property type="entry name" value="PHOSPHOGLYCOLATE PHOSPHATASE"/>
    <property type="match status" value="1"/>
</dbReference>
<dbReference type="SFLD" id="SFLDG01129">
    <property type="entry name" value="C1.5:_HAD__Beta-PGM__Phosphata"/>
    <property type="match status" value="1"/>
</dbReference>
<name>A0A4U1BRP4_9GAMM</name>
<evidence type="ECO:0000256" key="2">
    <source>
        <dbReference type="ARBA" id="ARBA00022801"/>
    </source>
</evidence>
<dbReference type="Proteomes" id="UP000305675">
    <property type="component" value="Unassembled WGS sequence"/>
</dbReference>
<dbReference type="SUPFAM" id="SSF56784">
    <property type="entry name" value="HAD-like"/>
    <property type="match status" value="1"/>
</dbReference>
<dbReference type="PANTHER" id="PTHR43434:SF23">
    <property type="entry name" value="PHOSPHOGLYCOLATE PHOSPHATASE"/>
    <property type="match status" value="1"/>
</dbReference>
<dbReference type="AlphaFoldDB" id="A0A4U1BRP4"/>
<dbReference type="GO" id="GO:0006281">
    <property type="term" value="P:DNA repair"/>
    <property type="evidence" value="ECO:0007669"/>
    <property type="project" value="TreeGrafter"/>
</dbReference>
<dbReference type="Gene3D" id="1.10.150.240">
    <property type="entry name" value="Putative phosphatase, domain 2"/>
    <property type="match status" value="1"/>
</dbReference>
<dbReference type="Gene3D" id="3.40.50.1000">
    <property type="entry name" value="HAD superfamily/HAD-like"/>
    <property type="match status" value="1"/>
</dbReference>
<keyword evidence="2 5" id="KW-0378">Hydrolase</keyword>
<proteinExistence type="predicted"/>
<keyword evidence="6" id="KW-1185">Reference proteome</keyword>
<comment type="caution">
    <text evidence="5">The sequence shown here is derived from an EMBL/GenBank/DDBJ whole genome shotgun (WGS) entry which is preliminary data.</text>
</comment>
<evidence type="ECO:0000256" key="3">
    <source>
        <dbReference type="ARBA" id="ARBA00022842"/>
    </source>
</evidence>
<dbReference type="EMBL" id="SWCJ01000002">
    <property type="protein sequence ID" value="TKB57524.1"/>
    <property type="molecule type" value="Genomic_DNA"/>
</dbReference>
<organism evidence="5 6">
    <name type="scientific">Ferrimonas aestuarii</name>
    <dbReference type="NCBI Taxonomy" id="2569539"/>
    <lineage>
        <taxon>Bacteria</taxon>
        <taxon>Pseudomonadati</taxon>
        <taxon>Pseudomonadota</taxon>
        <taxon>Gammaproteobacteria</taxon>
        <taxon>Alteromonadales</taxon>
        <taxon>Ferrimonadaceae</taxon>
        <taxon>Ferrimonas</taxon>
    </lineage>
</organism>
<dbReference type="InterPro" id="IPR050155">
    <property type="entry name" value="HAD-like_hydrolase_sf"/>
</dbReference>
<dbReference type="NCBIfam" id="TIGR01549">
    <property type="entry name" value="HAD-SF-IA-v1"/>
    <property type="match status" value="1"/>
</dbReference>
<dbReference type="GO" id="GO:0005829">
    <property type="term" value="C:cytosol"/>
    <property type="evidence" value="ECO:0007669"/>
    <property type="project" value="TreeGrafter"/>
</dbReference>
<keyword evidence="4" id="KW-0119">Carbohydrate metabolism</keyword>